<dbReference type="PROSITE" id="PS51186">
    <property type="entry name" value="GNAT"/>
    <property type="match status" value="1"/>
</dbReference>
<dbReference type="STRING" id="413882.AAW51_5298"/>
<dbReference type="AlphaFoldDB" id="A0A0G3BRD7"/>
<dbReference type="Gene3D" id="3.40.630.30">
    <property type="match status" value="1"/>
</dbReference>
<organism evidence="2 3">
    <name type="scientific">Caldimonas brevitalea</name>
    <dbReference type="NCBI Taxonomy" id="413882"/>
    <lineage>
        <taxon>Bacteria</taxon>
        <taxon>Pseudomonadati</taxon>
        <taxon>Pseudomonadota</taxon>
        <taxon>Betaproteobacteria</taxon>
        <taxon>Burkholderiales</taxon>
        <taxon>Sphaerotilaceae</taxon>
        <taxon>Caldimonas</taxon>
    </lineage>
</organism>
<proteinExistence type="predicted"/>
<protein>
    <submittedName>
        <fullName evidence="2">Acetyltransferase</fullName>
    </submittedName>
</protein>
<dbReference type="Proteomes" id="UP000035352">
    <property type="component" value="Chromosome"/>
</dbReference>
<gene>
    <name evidence="2" type="primary">elaA</name>
    <name evidence="2" type="ORF">AAW51_5298</name>
</gene>
<reference evidence="2 3" key="1">
    <citation type="submission" date="2015-05" db="EMBL/GenBank/DDBJ databases">
        <authorList>
            <person name="Tang B."/>
            <person name="Yu Y."/>
        </authorList>
    </citation>
    <scope>NUCLEOTIDE SEQUENCE [LARGE SCALE GENOMIC DNA]</scope>
    <source>
        <strain evidence="2 3">DSM 7029</strain>
    </source>
</reference>
<name>A0A0G3BRD7_9BURK</name>
<evidence type="ECO:0000313" key="3">
    <source>
        <dbReference type="Proteomes" id="UP000035352"/>
    </source>
</evidence>
<dbReference type="SUPFAM" id="SSF55729">
    <property type="entry name" value="Acyl-CoA N-acyltransferases (Nat)"/>
    <property type="match status" value="1"/>
</dbReference>
<sequence length="173" mass="19082">MTAPDPRTPCAAGTTTPGAQPLQLHWQWQRFDDMSLQGLYDVLALRQRVFILEQGPYLDADGLDQHAWHLLGRDEAGRLLAYLRVVDPGLKYAEPSIGRVVTDAAARGLGLGRRLVAEAVAGLDRLWPGHANRISAQTHLQAFYCAFGYQPVGEPYLEDGIPHIEMLRPAVST</sequence>
<dbReference type="InterPro" id="IPR016181">
    <property type="entry name" value="Acyl_CoA_acyltransferase"/>
</dbReference>
<dbReference type="Pfam" id="PF13673">
    <property type="entry name" value="Acetyltransf_10"/>
    <property type="match status" value="1"/>
</dbReference>
<dbReference type="OrthoDB" id="9796171at2"/>
<evidence type="ECO:0000313" key="2">
    <source>
        <dbReference type="EMBL" id="AKJ31989.1"/>
    </source>
</evidence>
<feature type="domain" description="N-acetyltransferase" evidence="1">
    <location>
        <begin position="29"/>
        <end position="171"/>
    </location>
</feature>
<keyword evidence="2" id="KW-0808">Transferase</keyword>
<dbReference type="GO" id="GO:0016747">
    <property type="term" value="F:acyltransferase activity, transferring groups other than amino-acyl groups"/>
    <property type="evidence" value="ECO:0007669"/>
    <property type="project" value="InterPro"/>
</dbReference>
<accession>A0A0G3BRD7</accession>
<dbReference type="InterPro" id="IPR000182">
    <property type="entry name" value="GNAT_dom"/>
</dbReference>
<evidence type="ECO:0000259" key="1">
    <source>
        <dbReference type="PROSITE" id="PS51186"/>
    </source>
</evidence>
<keyword evidence="3" id="KW-1185">Reference proteome</keyword>
<dbReference type="CDD" id="cd04301">
    <property type="entry name" value="NAT_SF"/>
    <property type="match status" value="1"/>
</dbReference>
<dbReference type="EMBL" id="CP011371">
    <property type="protein sequence ID" value="AKJ31989.1"/>
    <property type="molecule type" value="Genomic_DNA"/>
</dbReference>
<dbReference type="KEGG" id="pbh:AAW51_5298"/>
<dbReference type="PATRIC" id="fig|413882.6.peg.5544"/>